<dbReference type="Gene3D" id="3.30.70.1200">
    <property type="entry name" value="Crispr-associated protein, domain 1"/>
    <property type="match status" value="1"/>
</dbReference>
<evidence type="ECO:0000313" key="2">
    <source>
        <dbReference type="Proteomes" id="UP001431656"/>
    </source>
</evidence>
<name>A0AAN0MF18_9ACTN</name>
<reference evidence="1" key="1">
    <citation type="journal article" date="2024" name="Int. J. Syst. Evol. Microbiol.">
        <title>Brooklawnia propionicigenes sp. nov., a facultatively anaerobic, propionate-producing bacterium isolated from a methanogenic reactor treating waste from cattle farms.</title>
        <authorList>
            <person name="Akita Y."/>
            <person name="Ueki A."/>
            <person name="Tonouchi A."/>
            <person name="Sugawara Y."/>
            <person name="Honma S."/>
            <person name="Kaku N."/>
            <person name="Ueki K."/>
        </authorList>
    </citation>
    <scope>NUCLEOTIDE SEQUENCE</scope>
    <source>
        <strain evidence="1">SH051</strain>
    </source>
</reference>
<dbReference type="RefSeq" id="WP_286267547.1">
    <property type="nucleotide sequence ID" value="NZ_AP028056.1"/>
</dbReference>
<dbReference type="EMBL" id="AP028056">
    <property type="protein sequence ID" value="BEH01378.1"/>
    <property type="molecule type" value="Genomic_DNA"/>
</dbReference>
<sequence>MFLTRIEVDPMRRKARQLLADPQAMHACVMRACAADESASAEGRVLWRVDQDANRIMLYMVSPWSPHAEELQSQIGWSEGAAVQTADYEPFLKKLHPGQTYAFRLTANPTHVVTEENGAKRRFGHVTEAQQRQWLLDRCEANGFRIRTSDGRGDEPITELVTRDRTIKTFRRKGRPVTITVASFSGALEIMDADLLRSALTNGIGRAKAYGCGLLTLAR</sequence>
<evidence type="ECO:0000313" key="1">
    <source>
        <dbReference type="EMBL" id="BEH01378.1"/>
    </source>
</evidence>
<dbReference type="Pfam" id="PF08798">
    <property type="entry name" value="CRISPR_assoc"/>
    <property type="match status" value="1"/>
</dbReference>
<dbReference type="SMART" id="SM01101">
    <property type="entry name" value="CRISPR_assoc"/>
    <property type="match status" value="1"/>
</dbReference>
<dbReference type="Proteomes" id="UP001431656">
    <property type="component" value="Chromosome"/>
</dbReference>
<organism evidence="1 2">
    <name type="scientific">Brooklawnia propionicigenes</name>
    <dbReference type="NCBI Taxonomy" id="3041175"/>
    <lineage>
        <taxon>Bacteria</taxon>
        <taxon>Bacillati</taxon>
        <taxon>Actinomycetota</taxon>
        <taxon>Actinomycetes</taxon>
        <taxon>Propionibacteriales</taxon>
        <taxon>Propionibacteriaceae</taxon>
        <taxon>Brooklawnia</taxon>
    </lineage>
</organism>
<gene>
    <name evidence="1" type="primary">cas6e</name>
    <name evidence="1" type="ORF">brsh051_06590</name>
</gene>
<dbReference type="SUPFAM" id="SSF117987">
    <property type="entry name" value="CRISPR-associated protein"/>
    <property type="match status" value="2"/>
</dbReference>
<keyword evidence="2" id="KW-1185">Reference proteome</keyword>
<proteinExistence type="predicted"/>
<dbReference type="Gene3D" id="3.30.70.1210">
    <property type="entry name" value="Crispr-associated protein, domain 2"/>
    <property type="match status" value="1"/>
</dbReference>
<dbReference type="NCBIfam" id="TIGR01907">
    <property type="entry name" value="casE_Cse3"/>
    <property type="match status" value="1"/>
</dbReference>
<protein>
    <submittedName>
        <fullName evidence="1">Type I-E CRISPR-associated protein Cas6/Cse3/CasE</fullName>
    </submittedName>
</protein>
<dbReference type="InterPro" id="IPR010179">
    <property type="entry name" value="CRISPR-assoc_prot_Cse3"/>
</dbReference>
<dbReference type="CDD" id="cd09727">
    <property type="entry name" value="Cas6_I-E"/>
    <property type="match status" value="1"/>
</dbReference>
<dbReference type="AlphaFoldDB" id="A0AAN0MF18"/>
<accession>A0AAN0MF18</accession>
<dbReference type="KEGG" id="broo:brsh051_06590"/>